<reference evidence="2" key="1">
    <citation type="submission" date="2020-08" db="EMBL/GenBank/DDBJ databases">
        <title>Multicomponent nature underlies the extraordinary mechanical properties of spider dragline silk.</title>
        <authorList>
            <person name="Kono N."/>
            <person name="Nakamura H."/>
            <person name="Mori M."/>
            <person name="Yoshida Y."/>
            <person name="Ohtoshi R."/>
            <person name="Malay A.D."/>
            <person name="Moran D.A.P."/>
            <person name="Tomita M."/>
            <person name="Numata K."/>
            <person name="Arakawa K."/>
        </authorList>
    </citation>
    <scope>NUCLEOTIDE SEQUENCE</scope>
</reference>
<gene>
    <name evidence="2" type="primary">X975_14933</name>
    <name evidence="2" type="ORF">TNCV_1916661</name>
</gene>
<accession>A0A8X6W143</accession>
<proteinExistence type="predicted"/>
<evidence type="ECO:0000259" key="1">
    <source>
        <dbReference type="Pfam" id="PF13358"/>
    </source>
</evidence>
<comment type="caution">
    <text evidence="2">The sequence shown here is derived from an EMBL/GenBank/DDBJ whole genome shotgun (WGS) entry which is preliminary data.</text>
</comment>
<sequence length="144" mass="16902">MLNGRTELHIFDRGSVTEDRYCEKVLLPIARLFRGAIGPDFIFMDDNARPHRTLAVEELLEREDITRMDWPVYCPYLNPIEHVWDALGRRIAANLHHPENTQQLKQMLIEEWALLPQEMLHQLALSMRRRCEATIAVRGGHMPY</sequence>
<dbReference type="Proteomes" id="UP000887159">
    <property type="component" value="Unassembled WGS sequence"/>
</dbReference>
<feature type="domain" description="Tc1-like transposase DDE" evidence="1">
    <location>
        <begin position="40"/>
        <end position="97"/>
    </location>
</feature>
<dbReference type="InterPro" id="IPR036397">
    <property type="entry name" value="RNaseH_sf"/>
</dbReference>
<evidence type="ECO:0000313" key="2">
    <source>
        <dbReference type="EMBL" id="GFY25916.1"/>
    </source>
</evidence>
<dbReference type="InterPro" id="IPR038717">
    <property type="entry name" value="Tc1-like_DDE_dom"/>
</dbReference>
<dbReference type="Gene3D" id="3.30.420.10">
    <property type="entry name" value="Ribonuclease H-like superfamily/Ribonuclease H"/>
    <property type="match status" value="1"/>
</dbReference>
<dbReference type="Pfam" id="PF13358">
    <property type="entry name" value="DDE_3"/>
    <property type="match status" value="1"/>
</dbReference>
<dbReference type="AlphaFoldDB" id="A0A8X6W143"/>
<protein>
    <submittedName>
        <fullName evidence="2">Transposable element Tcb2 transposase</fullName>
    </submittedName>
</protein>
<dbReference type="GO" id="GO:0003676">
    <property type="term" value="F:nucleic acid binding"/>
    <property type="evidence" value="ECO:0007669"/>
    <property type="project" value="InterPro"/>
</dbReference>
<keyword evidence="3" id="KW-1185">Reference proteome</keyword>
<name>A0A8X6W143_TRICX</name>
<evidence type="ECO:0000313" key="3">
    <source>
        <dbReference type="Proteomes" id="UP000887159"/>
    </source>
</evidence>
<dbReference type="EMBL" id="BMAU01021373">
    <property type="protein sequence ID" value="GFY25916.1"/>
    <property type="molecule type" value="Genomic_DNA"/>
</dbReference>
<organism evidence="2 3">
    <name type="scientific">Trichonephila clavipes</name>
    <name type="common">Golden silk orbweaver</name>
    <name type="synonym">Nephila clavipes</name>
    <dbReference type="NCBI Taxonomy" id="2585209"/>
    <lineage>
        <taxon>Eukaryota</taxon>
        <taxon>Metazoa</taxon>
        <taxon>Ecdysozoa</taxon>
        <taxon>Arthropoda</taxon>
        <taxon>Chelicerata</taxon>
        <taxon>Arachnida</taxon>
        <taxon>Araneae</taxon>
        <taxon>Araneomorphae</taxon>
        <taxon>Entelegynae</taxon>
        <taxon>Araneoidea</taxon>
        <taxon>Nephilidae</taxon>
        <taxon>Trichonephila</taxon>
    </lineage>
</organism>